<reference evidence="2 3" key="1">
    <citation type="journal article" date="2023" name="Nat. Commun.">
        <title>Origin of minicircular mitochondrial genomes in red algae.</title>
        <authorList>
            <person name="Lee Y."/>
            <person name="Cho C.H."/>
            <person name="Lee Y.M."/>
            <person name="Park S.I."/>
            <person name="Yang J.H."/>
            <person name="West J.A."/>
            <person name="Bhattacharya D."/>
            <person name="Yoon H.S."/>
        </authorList>
    </citation>
    <scope>NUCLEOTIDE SEQUENCE [LARGE SCALE GENOMIC DNA]</scope>
    <source>
        <strain evidence="2 3">CCMP1338</strain>
        <tissue evidence="2">Whole cell</tissue>
    </source>
</reference>
<dbReference type="InterPro" id="IPR051599">
    <property type="entry name" value="Cell_Envelope_Assoc"/>
</dbReference>
<proteinExistence type="predicted"/>
<evidence type="ECO:0000259" key="1">
    <source>
        <dbReference type="Pfam" id="PF02698"/>
    </source>
</evidence>
<dbReference type="CDD" id="cd06259">
    <property type="entry name" value="YdcF-like"/>
    <property type="match status" value="1"/>
</dbReference>
<dbReference type="PANTHER" id="PTHR30336">
    <property type="entry name" value="INNER MEMBRANE PROTEIN, PROBABLE PERMEASE"/>
    <property type="match status" value="1"/>
</dbReference>
<dbReference type="Pfam" id="PF02698">
    <property type="entry name" value="DUF218"/>
    <property type="match status" value="1"/>
</dbReference>
<evidence type="ECO:0000313" key="3">
    <source>
        <dbReference type="Proteomes" id="UP001157974"/>
    </source>
</evidence>
<protein>
    <recommendedName>
        <fullName evidence="1">DUF218 domain-containing protein</fullName>
    </recommendedName>
</protein>
<dbReference type="InterPro" id="IPR003848">
    <property type="entry name" value="DUF218"/>
</dbReference>
<feature type="domain" description="DUF218" evidence="1">
    <location>
        <begin position="9"/>
        <end position="137"/>
    </location>
</feature>
<dbReference type="Gene3D" id="3.40.50.620">
    <property type="entry name" value="HUPs"/>
    <property type="match status" value="1"/>
</dbReference>
<dbReference type="EMBL" id="JAMWBK010000003">
    <property type="protein sequence ID" value="KAJ8906781.1"/>
    <property type="molecule type" value="Genomic_DNA"/>
</dbReference>
<dbReference type="PANTHER" id="PTHR30336:SF20">
    <property type="entry name" value="DUF218 DOMAIN-CONTAINING PROTEIN"/>
    <property type="match status" value="1"/>
</dbReference>
<dbReference type="InterPro" id="IPR014729">
    <property type="entry name" value="Rossmann-like_a/b/a_fold"/>
</dbReference>
<gene>
    <name evidence="2" type="ORF">NDN08_003267</name>
</gene>
<dbReference type="GO" id="GO:0005886">
    <property type="term" value="C:plasma membrane"/>
    <property type="evidence" value="ECO:0007669"/>
    <property type="project" value="TreeGrafter"/>
</dbReference>
<organism evidence="2 3">
    <name type="scientific">Rhodosorus marinus</name>
    <dbReference type="NCBI Taxonomy" id="101924"/>
    <lineage>
        <taxon>Eukaryota</taxon>
        <taxon>Rhodophyta</taxon>
        <taxon>Stylonematophyceae</taxon>
        <taxon>Stylonematales</taxon>
        <taxon>Stylonemataceae</taxon>
        <taxon>Rhodosorus</taxon>
    </lineage>
</organism>
<keyword evidence="3" id="KW-1185">Reference proteome</keyword>
<evidence type="ECO:0000313" key="2">
    <source>
        <dbReference type="EMBL" id="KAJ8906781.1"/>
    </source>
</evidence>
<sequence length="219" mass="24785">MSSMVQRYDAVIVPGGGLDDRGRMHPFVEERLEAALRVDPRPKWFIVLSRGTTHRIPPRDETGRPIDEATVSANYLMSKGAEPSSVLKECWSLDTIGNAYFARYMIIDNLDLRRLLIITSDFHMERTKAIFHWVFGMTPGKPFALYFHSVSDEGLLSPEALALRKEKEALGLISLQQTMQTVKGPSDLAKFLFVEHGAYKSDQNAPQQQPIDSELQKTY</sequence>
<name>A0AAV8UYU3_9RHOD</name>
<dbReference type="Proteomes" id="UP001157974">
    <property type="component" value="Unassembled WGS sequence"/>
</dbReference>
<accession>A0AAV8UYU3</accession>
<comment type="caution">
    <text evidence="2">The sequence shown here is derived from an EMBL/GenBank/DDBJ whole genome shotgun (WGS) entry which is preliminary data.</text>
</comment>
<dbReference type="AlphaFoldDB" id="A0AAV8UYU3"/>